<reference evidence="1" key="1">
    <citation type="submission" date="2023-07" db="EMBL/GenBank/DDBJ databases">
        <title>Sorghum-associated microbial communities from plants grown in Nebraska, USA.</title>
        <authorList>
            <person name="Schachtman D."/>
        </authorList>
    </citation>
    <scope>NUCLEOTIDE SEQUENCE</scope>
    <source>
        <strain evidence="1">2697</strain>
    </source>
</reference>
<proteinExistence type="predicted"/>
<protein>
    <submittedName>
        <fullName evidence="1">Ferric-dicitrate binding protein FerR (Iron transport regulator)</fullName>
    </submittedName>
</protein>
<comment type="caution">
    <text evidence="1">The sequence shown here is derived from an EMBL/GenBank/DDBJ whole genome shotgun (WGS) entry which is preliminary data.</text>
</comment>
<keyword evidence="2" id="KW-1185">Reference proteome</keyword>
<organism evidence="1 2">
    <name type="scientific">Pedobacter africanus</name>
    <dbReference type="NCBI Taxonomy" id="151894"/>
    <lineage>
        <taxon>Bacteria</taxon>
        <taxon>Pseudomonadati</taxon>
        <taxon>Bacteroidota</taxon>
        <taxon>Sphingobacteriia</taxon>
        <taxon>Sphingobacteriales</taxon>
        <taxon>Sphingobacteriaceae</taxon>
        <taxon>Pedobacter</taxon>
    </lineage>
</organism>
<accession>A0ACC6KQS1</accession>
<dbReference type="EMBL" id="JAVDTF010000001">
    <property type="protein sequence ID" value="MDR6781532.1"/>
    <property type="molecule type" value="Genomic_DNA"/>
</dbReference>
<evidence type="ECO:0000313" key="1">
    <source>
        <dbReference type="EMBL" id="MDR6781532.1"/>
    </source>
</evidence>
<evidence type="ECO:0000313" key="2">
    <source>
        <dbReference type="Proteomes" id="UP001246858"/>
    </source>
</evidence>
<dbReference type="Proteomes" id="UP001246858">
    <property type="component" value="Unassembled WGS sequence"/>
</dbReference>
<gene>
    <name evidence="1" type="ORF">J2X78_000084</name>
</gene>
<sequence>MNKEEAKELILKYNAGQCTPEEQQLVDNWYQQFAADEGTGLSETDFEVLKKEMWAAVPEETGTQKTHKLWPRIAAAASIVLLAGAALWFSRPYIPGLRNETSIVYTHDIAPGKNRATITMEGGKRIALSDGKSGVVVAAGKLSYDDGSPVAGISGGSAMEMASVVTPRGGTYEVVLPDGSKVQLNASSSLKFPSSFKSLAERRVELSGEAYFEVTKNKKQPFIVKSRNQEVRVLGTHFNINAYTDEANTRTTLLEGSILINQKILKPNQQAVQADGNISVREVNANDAIDWKNGEFICREEPLESLMKKISRWYDVEVVYSNPELKERTFSGSLSRYDHVMDVLKAMEFTGTMKFKLENRTVRVL</sequence>
<name>A0ACC6KQS1_9SPHI</name>